<dbReference type="GO" id="GO:0008194">
    <property type="term" value="F:UDP-glycosyltransferase activity"/>
    <property type="evidence" value="ECO:0007669"/>
    <property type="project" value="InterPro"/>
</dbReference>
<evidence type="ECO:0000256" key="2">
    <source>
        <dbReference type="ARBA" id="ARBA00022679"/>
    </source>
</evidence>
<proteinExistence type="predicted"/>
<evidence type="ECO:0000256" key="1">
    <source>
        <dbReference type="ARBA" id="ARBA00022676"/>
    </source>
</evidence>
<keyword evidence="2" id="KW-0808">Transferase</keyword>
<dbReference type="CDD" id="cd03784">
    <property type="entry name" value="GT1_Gtf-like"/>
    <property type="match status" value="1"/>
</dbReference>
<dbReference type="Pfam" id="PF06722">
    <property type="entry name" value="EryCIII-like_C"/>
    <property type="match status" value="1"/>
</dbReference>
<evidence type="ECO:0000313" key="4">
    <source>
        <dbReference type="EMBL" id="KAF2113514.1"/>
    </source>
</evidence>
<reference evidence="4" key="1">
    <citation type="journal article" date="2020" name="Stud. Mycol.">
        <title>101 Dothideomycetes genomes: a test case for predicting lifestyles and emergence of pathogens.</title>
        <authorList>
            <person name="Haridas S."/>
            <person name="Albert R."/>
            <person name="Binder M."/>
            <person name="Bloem J."/>
            <person name="Labutti K."/>
            <person name="Salamov A."/>
            <person name="Andreopoulos B."/>
            <person name="Baker S."/>
            <person name="Barry K."/>
            <person name="Bills G."/>
            <person name="Bluhm B."/>
            <person name="Cannon C."/>
            <person name="Castanera R."/>
            <person name="Culley D."/>
            <person name="Daum C."/>
            <person name="Ezra D."/>
            <person name="Gonzalez J."/>
            <person name="Henrissat B."/>
            <person name="Kuo A."/>
            <person name="Liang C."/>
            <person name="Lipzen A."/>
            <person name="Lutzoni F."/>
            <person name="Magnuson J."/>
            <person name="Mondo S."/>
            <person name="Nolan M."/>
            <person name="Ohm R."/>
            <person name="Pangilinan J."/>
            <person name="Park H.-J."/>
            <person name="Ramirez L."/>
            <person name="Alfaro M."/>
            <person name="Sun H."/>
            <person name="Tritt A."/>
            <person name="Yoshinaga Y."/>
            <person name="Zwiers L.-H."/>
            <person name="Turgeon B."/>
            <person name="Goodwin S."/>
            <person name="Spatafora J."/>
            <person name="Crous P."/>
            <person name="Grigoriev I."/>
        </authorList>
    </citation>
    <scope>NUCLEOTIDE SEQUENCE</scope>
    <source>
        <strain evidence="4">CBS 627.86</strain>
    </source>
</reference>
<dbReference type="OrthoDB" id="5835829at2759"/>
<organism evidence="4 5">
    <name type="scientific">Lophiotrema nucula</name>
    <dbReference type="NCBI Taxonomy" id="690887"/>
    <lineage>
        <taxon>Eukaryota</taxon>
        <taxon>Fungi</taxon>
        <taxon>Dikarya</taxon>
        <taxon>Ascomycota</taxon>
        <taxon>Pezizomycotina</taxon>
        <taxon>Dothideomycetes</taxon>
        <taxon>Pleosporomycetidae</taxon>
        <taxon>Pleosporales</taxon>
        <taxon>Lophiotremataceae</taxon>
        <taxon>Lophiotrema</taxon>
    </lineage>
</organism>
<dbReference type="PANTHER" id="PTHR48043">
    <property type="entry name" value="EG:EG0003.4 PROTEIN-RELATED"/>
    <property type="match status" value="1"/>
</dbReference>
<dbReference type="Gene3D" id="3.40.50.2000">
    <property type="entry name" value="Glycogen Phosphorylase B"/>
    <property type="match status" value="2"/>
</dbReference>
<keyword evidence="1" id="KW-0328">Glycosyltransferase</keyword>
<dbReference type="Proteomes" id="UP000799770">
    <property type="component" value="Unassembled WGS sequence"/>
</dbReference>
<dbReference type="EMBL" id="ML977327">
    <property type="protein sequence ID" value="KAF2113514.1"/>
    <property type="molecule type" value="Genomic_DNA"/>
</dbReference>
<dbReference type="AlphaFoldDB" id="A0A6A5Z379"/>
<dbReference type="InterPro" id="IPR010610">
    <property type="entry name" value="EryCIII-like_C"/>
</dbReference>
<dbReference type="SUPFAM" id="SSF53756">
    <property type="entry name" value="UDP-Glycosyltransferase/glycogen phosphorylase"/>
    <property type="match status" value="1"/>
</dbReference>
<protein>
    <recommendedName>
        <fullName evidence="3">Erythromycin biosynthesis protein CIII-like C-terminal domain-containing protein</fullName>
    </recommendedName>
</protein>
<dbReference type="GO" id="GO:0016758">
    <property type="term" value="F:hexosyltransferase activity"/>
    <property type="evidence" value="ECO:0007669"/>
    <property type="project" value="UniProtKB-ARBA"/>
</dbReference>
<accession>A0A6A5Z379</accession>
<name>A0A6A5Z379_9PLEO</name>
<keyword evidence="5" id="KW-1185">Reference proteome</keyword>
<sequence>MAFIQRLLSLGFVPIVALLALQIFAPVQFHTFQEIIDPYIANTPLSHFLPSTIPLRSETPIFIASVTHWSHLEKIAAIAVELASLGYPITFLTGRIFENHVSKLHPNIKFSAFLGLDDKLTAEDYAEWARIPPGPEQELWVMKKVLMDGMADNQETIQVQFREFKERYGNEKPLIFMADQSFSGHWPVLLGAPGIRPNSTIGISIAPLTLESNHTYPFRSGKVPETGPDAKEKHWKAYQDYRNDVFEKSLNNYYTEKLRELGATDEPFPSLMVGMNILPDKLLQLGVPGFEFSRPDATQDVRYFGAFKTVGKSVDDQKIPVWWDDIANAKKAGKKIIAVSQGTVETNPEDLVLPTIEALKDRDDVLLVATFVTTEPEEVKGLGEVPANTRVAKFVPYDLLLPMVDILVSNGGYGAVQHCLRLGIPMVVSGLSQDKATTNSLVEHTGVGLNLGKRAPSKEKIGPAVVKLIEDESFKKNAAKLSKEYENYDVGRVTDGLIREVVRDWAKAKRAGKQEL</sequence>
<dbReference type="InterPro" id="IPR050271">
    <property type="entry name" value="UDP-glycosyltransferase"/>
</dbReference>
<dbReference type="InterPro" id="IPR002213">
    <property type="entry name" value="UDP_glucos_trans"/>
</dbReference>
<dbReference type="PANTHER" id="PTHR48043:SF145">
    <property type="entry name" value="FI06409P-RELATED"/>
    <property type="match status" value="1"/>
</dbReference>
<evidence type="ECO:0000313" key="5">
    <source>
        <dbReference type="Proteomes" id="UP000799770"/>
    </source>
</evidence>
<evidence type="ECO:0000259" key="3">
    <source>
        <dbReference type="Pfam" id="PF06722"/>
    </source>
</evidence>
<gene>
    <name evidence="4" type="ORF">BDV96DRAFT_647777</name>
</gene>
<feature type="domain" description="Erythromycin biosynthesis protein CIII-like C-terminal" evidence="3">
    <location>
        <begin position="372"/>
        <end position="484"/>
    </location>
</feature>